<sequence>MKLPLFQIGLWAFYPLFTSTLGMSIPVSDKSLPARENSVQGHADHVIRDDSAAWNVTEWGPTRRDALSPRAVNHCGASTFVDQTSNASPLVDHCLQIIRNIQGDPTTSWRTSTGRHRTIASHATCRFGVESTGSGSNIWFDVGGEDVQDLIRDSVRKFARNGKVGAKGVMSCYANNGRQQVLWGIF</sequence>
<gene>
    <name evidence="3" type="ORF">CTHT_0056270</name>
</gene>
<dbReference type="eggNOG" id="ENOG502SU56">
    <property type="taxonomic scope" value="Eukaryota"/>
</dbReference>
<feature type="domain" description="Ecp2 effector protein-like" evidence="2">
    <location>
        <begin position="74"/>
        <end position="172"/>
    </location>
</feature>
<keyword evidence="1" id="KW-0732">Signal</keyword>
<organism evidence="4">
    <name type="scientific">Chaetomium thermophilum (strain DSM 1495 / CBS 144.50 / IMI 039719)</name>
    <name type="common">Thermochaetoides thermophila</name>
    <dbReference type="NCBI Taxonomy" id="759272"/>
    <lineage>
        <taxon>Eukaryota</taxon>
        <taxon>Fungi</taxon>
        <taxon>Dikarya</taxon>
        <taxon>Ascomycota</taxon>
        <taxon>Pezizomycotina</taxon>
        <taxon>Sordariomycetes</taxon>
        <taxon>Sordariomycetidae</taxon>
        <taxon>Sordariales</taxon>
        <taxon>Chaetomiaceae</taxon>
        <taxon>Thermochaetoides</taxon>
    </lineage>
</organism>
<evidence type="ECO:0000256" key="1">
    <source>
        <dbReference type="SAM" id="SignalP"/>
    </source>
</evidence>
<evidence type="ECO:0000259" key="2">
    <source>
        <dbReference type="Pfam" id="PF14856"/>
    </source>
</evidence>
<dbReference type="STRING" id="759272.G0SC81"/>
<feature type="chain" id="PRO_5003409445" description="Ecp2 effector protein-like domain-containing protein" evidence="1">
    <location>
        <begin position="23"/>
        <end position="186"/>
    </location>
</feature>
<dbReference type="GeneID" id="18259665"/>
<keyword evidence="4" id="KW-1185">Reference proteome</keyword>
<dbReference type="OrthoDB" id="4570447at2759"/>
<dbReference type="Proteomes" id="UP000008066">
    <property type="component" value="Unassembled WGS sequence"/>
</dbReference>
<accession>G0SC81</accession>
<dbReference type="HOGENOM" id="CLU_1454224_0_0_1"/>
<dbReference type="InterPro" id="IPR029226">
    <property type="entry name" value="Ecp2-like"/>
</dbReference>
<dbReference type="AlphaFoldDB" id="G0SC81"/>
<dbReference type="EMBL" id="GL988045">
    <property type="protein sequence ID" value="EGS19007.1"/>
    <property type="molecule type" value="Genomic_DNA"/>
</dbReference>
<dbReference type="KEGG" id="cthr:CTHT_0056270"/>
<proteinExistence type="predicted"/>
<feature type="signal peptide" evidence="1">
    <location>
        <begin position="1"/>
        <end position="22"/>
    </location>
</feature>
<evidence type="ECO:0000313" key="4">
    <source>
        <dbReference type="Proteomes" id="UP000008066"/>
    </source>
</evidence>
<name>G0SC81_CHATD</name>
<dbReference type="Pfam" id="PF14856">
    <property type="entry name" value="Hce2"/>
    <property type="match status" value="1"/>
</dbReference>
<dbReference type="RefSeq" id="XP_006695952.1">
    <property type="nucleotide sequence ID" value="XM_006695889.1"/>
</dbReference>
<reference evidence="3 4" key="1">
    <citation type="journal article" date="2011" name="Cell">
        <title>Insight into structure and assembly of the nuclear pore complex by utilizing the genome of a eukaryotic thermophile.</title>
        <authorList>
            <person name="Amlacher S."/>
            <person name="Sarges P."/>
            <person name="Flemming D."/>
            <person name="van Noort V."/>
            <person name="Kunze R."/>
            <person name="Devos D.P."/>
            <person name="Arumugam M."/>
            <person name="Bork P."/>
            <person name="Hurt E."/>
        </authorList>
    </citation>
    <scope>NUCLEOTIDE SEQUENCE [LARGE SCALE GENOMIC DNA]</scope>
    <source>
        <strain evidence="4">DSM 1495 / CBS 144.50 / IMI 039719</strain>
    </source>
</reference>
<evidence type="ECO:0000313" key="3">
    <source>
        <dbReference type="EMBL" id="EGS19007.1"/>
    </source>
</evidence>
<protein>
    <recommendedName>
        <fullName evidence="2">Ecp2 effector protein-like domain-containing protein</fullName>
    </recommendedName>
</protein>